<dbReference type="InterPro" id="IPR036291">
    <property type="entry name" value="NAD(P)-bd_dom_sf"/>
</dbReference>
<dbReference type="InterPro" id="IPR001509">
    <property type="entry name" value="Epimerase_deHydtase"/>
</dbReference>
<dbReference type="Gene3D" id="3.40.50.720">
    <property type="entry name" value="NAD(P)-binding Rossmann-like Domain"/>
    <property type="match status" value="1"/>
</dbReference>
<accession>A0A0F9TR18</accession>
<evidence type="ECO:0000313" key="2">
    <source>
        <dbReference type="EMBL" id="KKN83510.1"/>
    </source>
</evidence>
<dbReference type="Gene3D" id="3.90.25.10">
    <property type="entry name" value="UDP-galactose 4-epimerase, domain 1"/>
    <property type="match status" value="1"/>
</dbReference>
<dbReference type="PANTHER" id="PTHR43238:SF1">
    <property type="entry name" value="GDP-L-FUCOSE SYNTHASE"/>
    <property type="match status" value="1"/>
</dbReference>
<dbReference type="AlphaFoldDB" id="A0A0F9TR18"/>
<dbReference type="SUPFAM" id="SSF51735">
    <property type="entry name" value="NAD(P)-binding Rossmann-fold domains"/>
    <property type="match status" value="1"/>
</dbReference>
<dbReference type="EMBL" id="LAZR01000183">
    <property type="protein sequence ID" value="KKN83510.1"/>
    <property type="molecule type" value="Genomic_DNA"/>
</dbReference>
<feature type="domain" description="NAD-dependent epimerase/dehydratase" evidence="1">
    <location>
        <begin position="106"/>
        <end position="190"/>
    </location>
</feature>
<proteinExistence type="predicted"/>
<protein>
    <recommendedName>
        <fullName evidence="1">NAD-dependent epimerase/dehydratase domain-containing protein</fullName>
    </recommendedName>
</protein>
<sequence>MKLEDVRIVLAGDEKFLGRHIRDRLLAIGAAPVFLLGDYNLTHAPDVFRMYDELAPKIVVHVIPGDSTARAAHSAMTTSLNLIEHTRGQKLHKYVQVAPVGVYTNALIAMLHAYRRDYNLNGISLMWSGVYGPGGNGIIAGLVRAFCEANKRNQKEVLLWGPKAAANDFVYAKDLARGVVQALHDYDNAEPLIFRSGQEVTIRDLAKQIKELTEFTGDIKWNGPHPHYPEGVYTKAAEEVLDFQVHTPLEEGLRKTIQWFRRET</sequence>
<name>A0A0F9TR18_9ZZZZ</name>
<reference evidence="2" key="1">
    <citation type="journal article" date="2015" name="Nature">
        <title>Complex archaea that bridge the gap between prokaryotes and eukaryotes.</title>
        <authorList>
            <person name="Spang A."/>
            <person name="Saw J.H."/>
            <person name="Jorgensen S.L."/>
            <person name="Zaremba-Niedzwiedzka K."/>
            <person name="Martijn J."/>
            <person name="Lind A.E."/>
            <person name="van Eijk R."/>
            <person name="Schleper C."/>
            <person name="Guy L."/>
            <person name="Ettema T.J."/>
        </authorList>
    </citation>
    <scope>NUCLEOTIDE SEQUENCE</scope>
</reference>
<evidence type="ECO:0000259" key="1">
    <source>
        <dbReference type="Pfam" id="PF01370"/>
    </source>
</evidence>
<gene>
    <name evidence="2" type="ORF">LCGC14_0297480</name>
</gene>
<organism evidence="2">
    <name type="scientific">marine sediment metagenome</name>
    <dbReference type="NCBI Taxonomy" id="412755"/>
    <lineage>
        <taxon>unclassified sequences</taxon>
        <taxon>metagenomes</taxon>
        <taxon>ecological metagenomes</taxon>
    </lineage>
</organism>
<dbReference type="PANTHER" id="PTHR43238">
    <property type="entry name" value="GDP-L-FUCOSE SYNTHASE"/>
    <property type="match status" value="1"/>
</dbReference>
<dbReference type="GO" id="GO:0050577">
    <property type="term" value="F:GDP-L-fucose synthase activity"/>
    <property type="evidence" value="ECO:0007669"/>
    <property type="project" value="TreeGrafter"/>
</dbReference>
<comment type="caution">
    <text evidence="2">The sequence shown here is derived from an EMBL/GenBank/DDBJ whole genome shotgun (WGS) entry which is preliminary data.</text>
</comment>
<dbReference type="Pfam" id="PF01370">
    <property type="entry name" value="Epimerase"/>
    <property type="match status" value="1"/>
</dbReference>